<evidence type="ECO:0000259" key="8">
    <source>
        <dbReference type="Pfam" id="PF04613"/>
    </source>
</evidence>
<comment type="catalytic activity">
    <reaction evidence="7">
        <text>a UDP-3-O-[(3R)-3-hydroxyacyl]-alpha-D-glucosamine + a (3R)-hydroxyacyl-[ACP] = a UDP-2-N,3-O-bis[(3R)-3-hydroxyacyl]-alpha-D-glucosamine + holo-[ACP] + H(+)</text>
        <dbReference type="Rhea" id="RHEA:53836"/>
        <dbReference type="Rhea" id="RHEA-COMP:9685"/>
        <dbReference type="Rhea" id="RHEA-COMP:9945"/>
        <dbReference type="ChEBI" id="CHEBI:15378"/>
        <dbReference type="ChEBI" id="CHEBI:64479"/>
        <dbReference type="ChEBI" id="CHEBI:78827"/>
        <dbReference type="ChEBI" id="CHEBI:137740"/>
        <dbReference type="ChEBI" id="CHEBI:137748"/>
        <dbReference type="EC" id="2.3.1.191"/>
    </reaction>
</comment>
<evidence type="ECO:0000256" key="4">
    <source>
        <dbReference type="ARBA" id="ARBA00022737"/>
    </source>
</evidence>
<evidence type="ECO:0000313" key="10">
    <source>
        <dbReference type="Proteomes" id="UP000239239"/>
    </source>
</evidence>
<dbReference type="NCBIfam" id="NF002060">
    <property type="entry name" value="PRK00892.1"/>
    <property type="match status" value="1"/>
</dbReference>
<keyword evidence="1 7" id="KW-0444">Lipid biosynthesis</keyword>
<dbReference type="SUPFAM" id="SSF51161">
    <property type="entry name" value="Trimeric LpxA-like enzymes"/>
    <property type="match status" value="1"/>
</dbReference>
<feature type="domain" description="UDP-3-O-[3-hydroxymyristoyl] glucosamine N-acyltransferase non-repeat region" evidence="8">
    <location>
        <begin position="36"/>
        <end position="103"/>
    </location>
</feature>
<comment type="similarity">
    <text evidence="7">Belongs to the transferase hexapeptide repeat family. LpxD subfamily.</text>
</comment>
<dbReference type="PANTHER" id="PTHR43378">
    <property type="entry name" value="UDP-3-O-ACYLGLUCOSAMINE N-ACYLTRANSFERASE"/>
    <property type="match status" value="1"/>
</dbReference>
<keyword evidence="4 7" id="KW-0677">Repeat</keyword>
<dbReference type="EC" id="2.3.1.191" evidence="7"/>
<dbReference type="AlphaFoldDB" id="A0A2S6F927"/>
<keyword evidence="6 7" id="KW-0012">Acyltransferase</keyword>
<comment type="function">
    <text evidence="7">Catalyzes the N-acylation of UDP-3-O-acylglucosamine using 3-hydroxyacyl-ACP as the acyl donor. Is involved in the biosynthesis of lipid A, a phosphorylated glycolipid that anchors the lipopolysaccharide to the outer membrane of the cell.</text>
</comment>
<dbReference type="Proteomes" id="UP000239239">
    <property type="component" value="Unassembled WGS sequence"/>
</dbReference>
<dbReference type="EMBL" id="PQWY01000001">
    <property type="protein sequence ID" value="PPK33916.1"/>
    <property type="molecule type" value="Genomic_DNA"/>
</dbReference>
<evidence type="ECO:0000256" key="5">
    <source>
        <dbReference type="ARBA" id="ARBA00023098"/>
    </source>
</evidence>
<dbReference type="Pfam" id="PF04613">
    <property type="entry name" value="LpxD"/>
    <property type="match status" value="1"/>
</dbReference>
<dbReference type="Gene3D" id="3.40.1390.10">
    <property type="entry name" value="MurE/MurF, N-terminal domain"/>
    <property type="match status" value="1"/>
</dbReference>
<evidence type="ECO:0000256" key="1">
    <source>
        <dbReference type="ARBA" id="ARBA00022516"/>
    </source>
</evidence>
<dbReference type="Gene3D" id="2.160.10.10">
    <property type="entry name" value="Hexapeptide repeat proteins"/>
    <property type="match status" value="1"/>
</dbReference>
<dbReference type="Pfam" id="PF00132">
    <property type="entry name" value="Hexapep"/>
    <property type="match status" value="1"/>
</dbReference>
<evidence type="ECO:0000256" key="6">
    <source>
        <dbReference type="ARBA" id="ARBA00023315"/>
    </source>
</evidence>
<dbReference type="HAMAP" id="MF_00523">
    <property type="entry name" value="LpxD"/>
    <property type="match status" value="1"/>
</dbReference>
<organism evidence="9 10">
    <name type="scientific">Legionella pneumophila</name>
    <dbReference type="NCBI Taxonomy" id="446"/>
    <lineage>
        <taxon>Bacteria</taxon>
        <taxon>Pseudomonadati</taxon>
        <taxon>Pseudomonadota</taxon>
        <taxon>Gammaproteobacteria</taxon>
        <taxon>Legionellales</taxon>
        <taxon>Legionellaceae</taxon>
        <taxon>Legionella</taxon>
    </lineage>
</organism>
<keyword evidence="2 7" id="KW-0441">Lipid A biosynthesis</keyword>
<gene>
    <name evidence="7 9" type="primary">lpxD</name>
    <name evidence="9" type="ORF">C3928_00040</name>
</gene>
<dbReference type="GO" id="GO:0016020">
    <property type="term" value="C:membrane"/>
    <property type="evidence" value="ECO:0007669"/>
    <property type="project" value="GOC"/>
</dbReference>
<comment type="caution">
    <text evidence="9">The sequence shown here is derived from an EMBL/GenBank/DDBJ whole genome shotgun (WGS) entry which is preliminary data.</text>
</comment>
<keyword evidence="5 7" id="KW-0443">Lipid metabolism</keyword>
<dbReference type="GO" id="GO:0016410">
    <property type="term" value="F:N-acyltransferase activity"/>
    <property type="evidence" value="ECO:0007669"/>
    <property type="project" value="InterPro"/>
</dbReference>
<protein>
    <recommendedName>
        <fullName evidence="7">UDP-3-O-acylglucosamine N-acyltransferase</fullName>
        <ecNumber evidence="7">2.3.1.191</ecNumber>
    </recommendedName>
</protein>
<accession>A0A2S6F927</accession>
<dbReference type="GO" id="GO:0103118">
    <property type="term" value="F:UDP-3-O-[(3R)-3-hydroxyacyl]-glucosamine N-acyltransferase activity"/>
    <property type="evidence" value="ECO:0007669"/>
    <property type="project" value="UniProtKB-EC"/>
</dbReference>
<evidence type="ECO:0000256" key="2">
    <source>
        <dbReference type="ARBA" id="ARBA00022556"/>
    </source>
</evidence>
<dbReference type="InterPro" id="IPR020573">
    <property type="entry name" value="UDP_GlcNAc_AcTrfase_non-rep"/>
</dbReference>
<dbReference type="PANTHER" id="PTHR43378:SF2">
    <property type="entry name" value="UDP-3-O-ACYLGLUCOSAMINE N-ACYLTRANSFERASE 1, MITOCHONDRIAL-RELATED"/>
    <property type="match status" value="1"/>
</dbReference>
<dbReference type="InterPro" id="IPR011004">
    <property type="entry name" value="Trimer_LpxA-like_sf"/>
</dbReference>
<dbReference type="InterPro" id="IPR001451">
    <property type="entry name" value="Hexapep"/>
</dbReference>
<dbReference type="NCBIfam" id="TIGR01853">
    <property type="entry name" value="lipid_A_lpxD"/>
    <property type="match status" value="1"/>
</dbReference>
<dbReference type="GO" id="GO:0009245">
    <property type="term" value="P:lipid A biosynthetic process"/>
    <property type="evidence" value="ECO:0007669"/>
    <property type="project" value="UniProtKB-UniRule"/>
</dbReference>
<sequence>MCMSNYQFTKPAGPFYLAELAEISGATLYEGKGEAFTVSGLAKLSEATTHNLVMLHQKKYLKELKNTAARACIIGPEYVKFAPDSMYLLVHPNPYKAFALIAQAFYPSEKPAGFIASSAVIETSAVIGSSCYIAHGTYIGNNAKIGSGCKIGVNTYIGDGVTIGDDCLIEDNVSIRHAVIGKHVVIYPGARIGQDGFGFASDANGHYKIPHAGGVIIGNHVEIGANTCIDRGSLDNTVIEDWCRLDNLVQVGHNVKIGKGSIIVAQVGIAGSTELGEYVTLAGQAGVIGHLKIGKGATVLASGKVYKNVKSGDRVGGHPAVSISDWQKQIRFLKTAIKPKKSPKS</sequence>
<evidence type="ECO:0000256" key="3">
    <source>
        <dbReference type="ARBA" id="ARBA00022679"/>
    </source>
</evidence>
<proteinExistence type="inferred from homology"/>
<evidence type="ECO:0000256" key="7">
    <source>
        <dbReference type="HAMAP-Rule" id="MF_00523"/>
    </source>
</evidence>
<name>A0A2S6F927_LEGPN</name>
<keyword evidence="3 7" id="KW-0808">Transferase</keyword>
<comment type="pathway">
    <text evidence="7">Bacterial outer membrane biogenesis; LPS lipid A biosynthesis.</text>
</comment>
<dbReference type="InterPro" id="IPR007691">
    <property type="entry name" value="LpxD"/>
</dbReference>
<dbReference type="OrthoDB" id="9784739at2"/>
<reference evidence="9 10" key="1">
    <citation type="submission" date="2018-02" db="EMBL/GenBank/DDBJ databases">
        <title>Draft genome sequences of four Legionella pneumophila clinical strains isolated in Ontario.</title>
        <authorList>
            <person name="Fortuna A."/>
            <person name="Ramnarine R."/>
            <person name="Li A."/>
            <person name="Frantz C."/>
            <person name="Mallo G."/>
        </authorList>
    </citation>
    <scope>NUCLEOTIDE SEQUENCE [LARGE SCALE GENOMIC DNA]</scope>
    <source>
        <strain evidence="9 10">LG61</strain>
    </source>
</reference>
<dbReference type="UniPathway" id="UPA00973"/>
<evidence type="ECO:0000313" key="9">
    <source>
        <dbReference type="EMBL" id="PPK33916.1"/>
    </source>
</evidence>
<dbReference type="CDD" id="cd03352">
    <property type="entry name" value="LbH_LpxD"/>
    <property type="match status" value="1"/>
</dbReference>
<feature type="active site" description="Proton acceptor" evidence="7">
    <location>
        <position position="253"/>
    </location>
</feature>
<comment type="subunit">
    <text evidence="7">Homotrimer.</text>
</comment>